<reference evidence="1" key="1">
    <citation type="submission" date="2021-02" db="EMBL/GenBank/DDBJ databases">
        <authorList>
            <consortium name="DOE Joint Genome Institute"/>
            <person name="Ahrendt S."/>
            <person name="Looney B.P."/>
            <person name="Miyauchi S."/>
            <person name="Morin E."/>
            <person name="Drula E."/>
            <person name="Courty P.E."/>
            <person name="Chicoki N."/>
            <person name="Fauchery L."/>
            <person name="Kohler A."/>
            <person name="Kuo A."/>
            <person name="Labutti K."/>
            <person name="Pangilinan J."/>
            <person name="Lipzen A."/>
            <person name="Riley R."/>
            <person name="Andreopoulos W."/>
            <person name="He G."/>
            <person name="Johnson J."/>
            <person name="Barry K.W."/>
            <person name="Grigoriev I.V."/>
            <person name="Nagy L."/>
            <person name="Hibbett D."/>
            <person name="Henrissat B."/>
            <person name="Matheny P.B."/>
            <person name="Labbe J."/>
            <person name="Martin F."/>
        </authorList>
    </citation>
    <scope>NUCLEOTIDE SEQUENCE</scope>
    <source>
        <strain evidence="1">FP105234-sp</strain>
    </source>
</reference>
<dbReference type="EMBL" id="MU275845">
    <property type="protein sequence ID" value="KAI0052434.1"/>
    <property type="molecule type" value="Genomic_DNA"/>
</dbReference>
<name>A0ACB8S765_9AGAM</name>
<organism evidence="1 2">
    <name type="scientific">Auriscalpium vulgare</name>
    <dbReference type="NCBI Taxonomy" id="40419"/>
    <lineage>
        <taxon>Eukaryota</taxon>
        <taxon>Fungi</taxon>
        <taxon>Dikarya</taxon>
        <taxon>Basidiomycota</taxon>
        <taxon>Agaricomycotina</taxon>
        <taxon>Agaricomycetes</taxon>
        <taxon>Russulales</taxon>
        <taxon>Auriscalpiaceae</taxon>
        <taxon>Auriscalpium</taxon>
    </lineage>
</organism>
<accession>A0ACB8S765</accession>
<protein>
    <submittedName>
        <fullName evidence="1">Galactose oxidase</fullName>
    </submittedName>
</protein>
<proteinExistence type="predicted"/>
<evidence type="ECO:0000313" key="2">
    <source>
        <dbReference type="Proteomes" id="UP000814033"/>
    </source>
</evidence>
<keyword evidence="2" id="KW-1185">Reference proteome</keyword>
<comment type="caution">
    <text evidence="1">The sequence shown here is derived from an EMBL/GenBank/DDBJ whole genome shotgun (WGS) entry which is preliminary data.</text>
</comment>
<sequence>MEEERPLTPPASALTLTPYHSTIGQLPNGLGTPSTSSSNLKPQASSRGPGGPRGAPSSRRTQTDPSELSSVRRLGASNSSSTSLAGTKDGTTSRAPKTTAYADPTPRVRTIPHLPHVKDTEPAPASVMYWSKAPVWGTLPTHAMRAHSVTMVDTVAWLFGGCDDKGCWKDVWCFNTETMQWSRPEMQGDIPLPCRAHSATLIDRKLVVFGGGEGPVYYNSVYVLDITLRRWLKPIIVNHKEDIPPPRRAHTTVLYQGKIWVFGGGNGMQALNDVWTLDVTGTLERMKWDQVNIVGRKKPSPRGYHTANLVGNMMIVIGGSDGRECFSDIWCLDLDALIWTQIRPEVVHRRLSHAVSQVGSFLFITGGHDGTEYTSDMLMFNLVSLQYEPRRTLGRAPSPRGYHISVLADSRLFMFGGFNGHDVFDDVYILDLAAAAYLPQVTSFSIQA</sequence>
<dbReference type="Proteomes" id="UP000814033">
    <property type="component" value="Unassembled WGS sequence"/>
</dbReference>
<gene>
    <name evidence="1" type="ORF">FA95DRAFT_1483460</name>
</gene>
<evidence type="ECO:0000313" key="1">
    <source>
        <dbReference type="EMBL" id="KAI0052434.1"/>
    </source>
</evidence>
<reference evidence="1" key="2">
    <citation type="journal article" date="2022" name="New Phytol.">
        <title>Evolutionary transition to the ectomycorrhizal habit in the genomes of a hyperdiverse lineage of mushroom-forming fungi.</title>
        <authorList>
            <person name="Looney B."/>
            <person name="Miyauchi S."/>
            <person name="Morin E."/>
            <person name="Drula E."/>
            <person name="Courty P.E."/>
            <person name="Kohler A."/>
            <person name="Kuo A."/>
            <person name="LaButti K."/>
            <person name="Pangilinan J."/>
            <person name="Lipzen A."/>
            <person name="Riley R."/>
            <person name="Andreopoulos W."/>
            <person name="He G."/>
            <person name="Johnson J."/>
            <person name="Nolan M."/>
            <person name="Tritt A."/>
            <person name="Barry K.W."/>
            <person name="Grigoriev I.V."/>
            <person name="Nagy L.G."/>
            <person name="Hibbett D."/>
            <person name="Henrissat B."/>
            <person name="Matheny P.B."/>
            <person name="Labbe J."/>
            <person name="Martin F.M."/>
        </authorList>
    </citation>
    <scope>NUCLEOTIDE SEQUENCE</scope>
    <source>
        <strain evidence="1">FP105234-sp</strain>
    </source>
</reference>